<dbReference type="InterPro" id="IPR008356">
    <property type="entry name" value="Tyr_Pase_KIM-con"/>
</dbReference>
<feature type="domain" description="Tyrosine specific protein phosphatases" evidence="10">
    <location>
        <begin position="1450"/>
        <end position="1533"/>
    </location>
</feature>
<keyword evidence="3" id="KW-0378">Hydrolase</keyword>
<feature type="region of interest" description="Disordered" evidence="7">
    <location>
        <begin position="195"/>
        <end position="229"/>
    </location>
</feature>
<dbReference type="GO" id="GO:0005886">
    <property type="term" value="C:plasma membrane"/>
    <property type="evidence" value="ECO:0007669"/>
    <property type="project" value="TreeGrafter"/>
</dbReference>
<feature type="binding site" evidence="6">
    <location>
        <position position="1527"/>
    </location>
    <ligand>
        <name>substrate</name>
    </ligand>
</feature>
<dbReference type="GO" id="GO:0048666">
    <property type="term" value="P:neuron development"/>
    <property type="evidence" value="ECO:0007669"/>
    <property type="project" value="UniProtKB-ARBA"/>
</dbReference>
<comment type="caution">
    <text evidence="11">The sequence shown here is derived from an EMBL/GenBank/DDBJ whole genome shotgun (WGS) entry which is preliminary data.</text>
</comment>
<feature type="compositionally biased region" description="Acidic residues" evidence="7">
    <location>
        <begin position="213"/>
        <end position="222"/>
    </location>
</feature>
<evidence type="ECO:0000259" key="9">
    <source>
        <dbReference type="PROSITE" id="PS50055"/>
    </source>
</evidence>
<protein>
    <recommendedName>
        <fullName evidence="1">protein-tyrosine-phosphatase</fullName>
        <ecNumber evidence="1">3.1.3.48</ecNumber>
    </recommendedName>
</protein>
<dbReference type="InterPro" id="IPR016130">
    <property type="entry name" value="Tyr_Pase_AS"/>
</dbReference>
<evidence type="ECO:0000256" key="4">
    <source>
        <dbReference type="ARBA" id="ARBA00022912"/>
    </source>
</evidence>
<feature type="binding site" evidence="6">
    <location>
        <begin position="1478"/>
        <end position="1484"/>
    </location>
    <ligand>
        <name>substrate</name>
    </ligand>
</feature>
<dbReference type="GO" id="GO:0030054">
    <property type="term" value="C:cell junction"/>
    <property type="evidence" value="ECO:0007669"/>
    <property type="project" value="TreeGrafter"/>
</dbReference>
<keyword evidence="8" id="KW-0472">Membrane</keyword>
<dbReference type="GO" id="GO:0007165">
    <property type="term" value="P:signal transduction"/>
    <property type="evidence" value="ECO:0007669"/>
    <property type="project" value="TreeGrafter"/>
</dbReference>
<dbReference type="PROSITE" id="PS50056">
    <property type="entry name" value="TYR_PHOSPHATASE_2"/>
    <property type="match status" value="1"/>
</dbReference>
<feature type="region of interest" description="Disordered" evidence="7">
    <location>
        <begin position="540"/>
        <end position="572"/>
    </location>
</feature>
<evidence type="ECO:0000313" key="12">
    <source>
        <dbReference type="Proteomes" id="UP001107558"/>
    </source>
</evidence>
<dbReference type="Pfam" id="PF00102">
    <property type="entry name" value="Y_phosphatase"/>
    <property type="match status" value="2"/>
</dbReference>
<dbReference type="PANTHER" id="PTHR46198">
    <property type="entry name" value="PROTEIN-TYROSINE-PHOSPHATASE"/>
    <property type="match status" value="1"/>
</dbReference>
<dbReference type="EMBL" id="JADBJN010000002">
    <property type="protein sequence ID" value="KAG5676079.1"/>
    <property type="molecule type" value="Genomic_DNA"/>
</dbReference>
<dbReference type="SMART" id="SM00194">
    <property type="entry name" value="PTPc"/>
    <property type="match status" value="1"/>
</dbReference>
<feature type="compositionally biased region" description="Polar residues" evidence="7">
    <location>
        <begin position="542"/>
        <end position="556"/>
    </location>
</feature>
<evidence type="ECO:0000256" key="6">
    <source>
        <dbReference type="PIRSR" id="PIRSR608356-51"/>
    </source>
</evidence>
<dbReference type="PROSITE" id="PS00383">
    <property type="entry name" value="TYR_PHOSPHATASE_1"/>
    <property type="match status" value="1"/>
</dbReference>
<feature type="domain" description="Tyrosine-protein phosphatase" evidence="9">
    <location>
        <begin position="1225"/>
        <end position="1542"/>
    </location>
</feature>
<evidence type="ECO:0000313" key="11">
    <source>
        <dbReference type="EMBL" id="KAG5676079.1"/>
    </source>
</evidence>
<dbReference type="InterPro" id="IPR000387">
    <property type="entry name" value="Tyr_Pase_dom"/>
</dbReference>
<feature type="active site" description="Phosphocysteine intermediate" evidence="5">
    <location>
        <position position="1478"/>
    </location>
</feature>
<feature type="region of interest" description="Disordered" evidence="7">
    <location>
        <begin position="1145"/>
        <end position="1165"/>
    </location>
</feature>
<dbReference type="Proteomes" id="UP001107558">
    <property type="component" value="Chromosome 2"/>
</dbReference>
<evidence type="ECO:0000256" key="8">
    <source>
        <dbReference type="SAM" id="Phobius"/>
    </source>
</evidence>
<dbReference type="OrthoDB" id="9993594at2759"/>
<proteinExistence type="predicted"/>
<evidence type="ECO:0000256" key="7">
    <source>
        <dbReference type="SAM" id="MobiDB-lite"/>
    </source>
</evidence>
<evidence type="ECO:0000256" key="1">
    <source>
        <dbReference type="ARBA" id="ARBA00013064"/>
    </source>
</evidence>
<feature type="region of interest" description="Disordered" evidence="7">
    <location>
        <begin position="406"/>
        <end position="431"/>
    </location>
</feature>
<evidence type="ECO:0000256" key="3">
    <source>
        <dbReference type="ARBA" id="ARBA00022801"/>
    </source>
</evidence>
<dbReference type="GO" id="GO:0005829">
    <property type="term" value="C:cytosol"/>
    <property type="evidence" value="ECO:0007669"/>
    <property type="project" value="TreeGrafter"/>
</dbReference>
<feature type="compositionally biased region" description="Low complexity" evidence="7">
    <location>
        <begin position="416"/>
        <end position="431"/>
    </location>
</feature>
<evidence type="ECO:0000259" key="10">
    <source>
        <dbReference type="PROSITE" id="PS50056"/>
    </source>
</evidence>
<keyword evidence="2" id="KW-0597">Phosphoprotein</keyword>
<feature type="compositionally biased region" description="Low complexity" evidence="7">
    <location>
        <begin position="557"/>
        <end position="572"/>
    </location>
</feature>
<evidence type="ECO:0000256" key="2">
    <source>
        <dbReference type="ARBA" id="ARBA00022553"/>
    </source>
</evidence>
<dbReference type="InterPro" id="IPR029021">
    <property type="entry name" value="Prot-tyrosine_phosphatase-like"/>
</dbReference>
<organism evidence="11 12">
    <name type="scientific">Polypedilum vanderplanki</name>
    <name type="common">Sleeping chironomid midge</name>
    <dbReference type="NCBI Taxonomy" id="319348"/>
    <lineage>
        <taxon>Eukaryota</taxon>
        <taxon>Metazoa</taxon>
        <taxon>Ecdysozoa</taxon>
        <taxon>Arthropoda</taxon>
        <taxon>Hexapoda</taxon>
        <taxon>Insecta</taxon>
        <taxon>Pterygota</taxon>
        <taxon>Neoptera</taxon>
        <taxon>Endopterygota</taxon>
        <taxon>Diptera</taxon>
        <taxon>Nematocera</taxon>
        <taxon>Chironomoidea</taxon>
        <taxon>Chironomidae</taxon>
        <taxon>Chironominae</taxon>
        <taxon>Polypedilum</taxon>
        <taxon>Polypedilum</taxon>
    </lineage>
</organism>
<dbReference type="PRINTS" id="PR00700">
    <property type="entry name" value="PRTYPHPHTASE"/>
</dbReference>
<gene>
    <name evidence="11" type="ORF">PVAND_005933</name>
</gene>
<evidence type="ECO:0000256" key="5">
    <source>
        <dbReference type="PIRSR" id="PIRSR608356-50"/>
    </source>
</evidence>
<reference evidence="11" key="1">
    <citation type="submission" date="2021-03" db="EMBL/GenBank/DDBJ databases">
        <title>Chromosome level genome of the anhydrobiotic midge Polypedilum vanderplanki.</title>
        <authorList>
            <person name="Yoshida Y."/>
            <person name="Kikawada T."/>
            <person name="Gusev O."/>
        </authorList>
    </citation>
    <scope>NUCLEOTIDE SEQUENCE</scope>
    <source>
        <strain evidence="11">NIAS01</strain>
        <tissue evidence="11">Whole body or cell culture</tissue>
    </source>
</reference>
<keyword evidence="4" id="KW-0904">Protein phosphatase</keyword>
<name>A0A9J6C216_POLVA</name>
<sequence>MEYYKNVRSRVSSSSSPHAFSSKRFFRSANLIREYKNNFQYFERHDNSFEHTKRNLKGSNVNSDIIQHNVNSNDNENVNHNNNNNLISYEHLSESWIDLVLPFTILAITILAVVFIAAILFIWIQKYFREKREKSQIIEEKIQQSKIYCAKKKCEKVSNNNNRSKMNSRKWLKEKSKQIANQIVNDDIEQKLETVEFKSTPPTSPNSQKINEQNDDEDDEEQQQLHEDDCEQIKISEIKTEKETSTATIIQCPLAISDISIASTIQPQILSSELSSQIQQVASSSSSLSLLQEEVHCVQPREEQSQKIYKSIATSPPPFSPIVAHHHALHHKYATTGTQTYFTKAPNSPNNLLSSSFAVLQTPTNASSGSFILSPSYDNKENKEPSSAKLRTVCLNKTINTFKNDNIEPLMGTSGGTSSSASSPSSVISTSPKVNTNVLQQQNSPKIVSVYTNTGSPQVTSATQKSGNFFRFPDIETTVATTTSPSLKASLEKQHSMTTNTSMDSMDVPITKAFENLNIENVITNDKESIILKIDEVESPANERSPSVFTDSSTGSNKDNNNLNNNNNNNSENTLTIRRARLKSISLDSDGARLVEENLTMPVEELVEIASYSNKQIKDLTEMESCSSAASCANNNNNNNNRFNPKNIYNLTINLDFRDSSLDMTGGGIDDINMNQDQQEYDETDDGICRTPTMKYFKQKKAVSLDSDNQEGGKIIAMQQFAGKTASTETFNYYFGQSSNKMNSSISVPSTPKHLTSNKLKISTNEERSTTSHSCGRYSRKLGSFEENADDNGHHHVTTTTSITTHTQQSYKSNLTASIQTLNISSSNLKTLPEIMSINDFDANQSLKPTTRIGPPTSIPPSKSGILQRRGSNHSLTLNLDGSCGNLARGLSCSNYSLGNIHSSHLNIAGSNYNLQNQPNHRVMTVKKNLLQRRGSNTSLTLNIQGSNNNLNRFNSHSSLNITGSSQKKGGLLERRNSNASLTLNIQNRGLSISNCNLRGSECSLSSVNTNQMAELMMLEQEAEHQEVENQGNECDKYSRQRKFLSSENLHSIRSNTMSINSGHRQQSQHQTPYGSIDNLKQTQPYHEKIPVISTKPLSPQSTSEDFKIYLANIQFLQSASNVLDEEHLETLNALFQKSYKSKETSTSQPIESSSTGQQLQHHQRQFNNDDILNNKYSTDGSIISFSGNSSNSPDEDQKQLLIKLHQEFWNLPTNYQEKPMVFGSQSKNRYKTILPNEHSRVILQKEEGAQQEPYINANFIKGPDYTSDCYIATQGPMQNTVYEFWLMVLQNIQKKKDCGVQKIAMLTDFIESQRQKCAVYFPIEQGKCEVFASTGLLKDESFIRDNLDKILESSTMENQEKLAEMPKISFNYFIIKNNGLKQKNGYSIRKLTLYYRNIQKEKLQQYTIYHYWFPDWPDHRSPQDIDVLLDMSLELLDGNCTDDFLEQDEKNLEVVSNVNAKECIFNSEKNPLPIIHCSAGIGRTGCLAAILNGLGQIRANSNGEGTSVDVLGIVCNLRLQRGGMVQNSEQYELIHRSLCLYQQKLKSKK</sequence>
<feature type="region of interest" description="Disordered" evidence="7">
    <location>
        <begin position="1060"/>
        <end position="1079"/>
    </location>
</feature>
<dbReference type="EC" id="3.1.3.48" evidence="1"/>
<feature type="transmembrane region" description="Helical" evidence="8">
    <location>
        <begin position="99"/>
        <end position="124"/>
    </location>
</feature>
<dbReference type="InterPro" id="IPR000242">
    <property type="entry name" value="PTP_cat"/>
</dbReference>
<dbReference type="PANTHER" id="PTHR46198:SF4">
    <property type="entry name" value="PROTEIN-TYROSINE-PHOSPHATASE"/>
    <property type="match status" value="1"/>
</dbReference>
<keyword evidence="8" id="KW-1133">Transmembrane helix</keyword>
<dbReference type="GO" id="GO:0009653">
    <property type="term" value="P:anatomical structure morphogenesis"/>
    <property type="evidence" value="ECO:0007669"/>
    <property type="project" value="UniProtKB-ARBA"/>
</dbReference>
<feature type="region of interest" description="Disordered" evidence="7">
    <location>
        <begin position="787"/>
        <end position="806"/>
    </location>
</feature>
<feature type="binding site" evidence="6">
    <location>
        <position position="1419"/>
    </location>
    <ligand>
        <name>substrate</name>
    </ligand>
</feature>
<dbReference type="GO" id="GO:0019901">
    <property type="term" value="F:protein kinase binding"/>
    <property type="evidence" value="ECO:0007669"/>
    <property type="project" value="TreeGrafter"/>
</dbReference>
<dbReference type="Gene3D" id="3.90.190.10">
    <property type="entry name" value="Protein tyrosine phosphatase superfamily"/>
    <property type="match status" value="1"/>
</dbReference>
<dbReference type="PROSITE" id="PS50055">
    <property type="entry name" value="TYR_PHOSPHATASE_PTP"/>
    <property type="match status" value="1"/>
</dbReference>
<accession>A0A9J6C216</accession>
<keyword evidence="8" id="KW-0812">Transmembrane</keyword>
<dbReference type="InterPro" id="IPR003595">
    <property type="entry name" value="Tyr_Pase_cat"/>
</dbReference>
<dbReference type="SMART" id="SM00404">
    <property type="entry name" value="PTPc_motif"/>
    <property type="match status" value="1"/>
</dbReference>
<dbReference type="GO" id="GO:0004725">
    <property type="term" value="F:protein tyrosine phosphatase activity"/>
    <property type="evidence" value="ECO:0007669"/>
    <property type="project" value="UniProtKB-EC"/>
</dbReference>
<feature type="region of interest" description="Disordered" evidence="7">
    <location>
        <begin position="849"/>
        <end position="868"/>
    </location>
</feature>
<keyword evidence="12" id="KW-1185">Reference proteome</keyword>
<dbReference type="SUPFAM" id="SSF52799">
    <property type="entry name" value="(Phosphotyrosine protein) phosphatases II"/>
    <property type="match status" value="1"/>
</dbReference>